<dbReference type="Proteomes" id="UP001220010">
    <property type="component" value="Unassembled WGS sequence"/>
</dbReference>
<protein>
    <submittedName>
        <fullName evidence="1">GIY-YIG nuclease family protein</fullName>
    </submittedName>
</protein>
<dbReference type="CDD" id="cd10441">
    <property type="entry name" value="GIY-YIG_COG1833"/>
    <property type="match status" value="1"/>
</dbReference>
<evidence type="ECO:0000313" key="2">
    <source>
        <dbReference type="Proteomes" id="UP001220010"/>
    </source>
</evidence>
<keyword evidence="2" id="KW-1185">Reference proteome</keyword>
<proteinExistence type="predicted"/>
<gene>
    <name evidence="1" type="ORF">P0O15_02485</name>
</gene>
<evidence type="ECO:0000313" key="1">
    <source>
        <dbReference type="EMBL" id="MDF0590047.1"/>
    </source>
</evidence>
<dbReference type="PANTHER" id="PTHR37460:SF1">
    <property type="entry name" value="ENDONUCLEASE III"/>
    <property type="match status" value="1"/>
</dbReference>
<reference evidence="1 2" key="1">
    <citation type="submission" date="2023-03" db="EMBL/GenBank/DDBJ databases">
        <title>WGS of Methanotrichaceae archaeon Mx.</title>
        <authorList>
            <person name="Sorokin D.Y."/>
            <person name="Merkel A.Y."/>
        </authorList>
    </citation>
    <scope>NUCLEOTIDE SEQUENCE [LARGE SCALE GENOMIC DNA]</scope>
    <source>
        <strain evidence="1 2">Mx</strain>
    </source>
</reference>
<dbReference type="RefSeq" id="WP_316965808.1">
    <property type="nucleotide sequence ID" value="NZ_JARFPK010000007.1"/>
</dbReference>
<comment type="caution">
    <text evidence="1">The sequence shown here is derived from an EMBL/GenBank/DDBJ whole genome shotgun (WGS) entry which is preliminary data.</text>
</comment>
<organism evidence="1 2">
    <name type="scientific">Candidatus Methanocrinis natronophilus</name>
    <dbReference type="NCBI Taxonomy" id="3033396"/>
    <lineage>
        <taxon>Archaea</taxon>
        <taxon>Methanobacteriati</taxon>
        <taxon>Methanobacteriota</taxon>
        <taxon>Stenosarchaea group</taxon>
        <taxon>Methanomicrobia</taxon>
        <taxon>Methanotrichales</taxon>
        <taxon>Methanotrichaceae</taxon>
        <taxon>Methanocrinis</taxon>
    </lineage>
</organism>
<dbReference type="PANTHER" id="PTHR37460">
    <property type="entry name" value="ENDONUCLEASE III"/>
    <property type="match status" value="1"/>
</dbReference>
<accession>A0ABT5X5S8</accession>
<dbReference type="InterPro" id="IPR002837">
    <property type="entry name" value="DUF123"/>
</dbReference>
<sequence length="156" mass="16689">MAPRCGPCDFDPEEKGIYTIVLRLRSDAIVEVGSLGPVTFRAGWYAYTGSARGTGGFKRVLRHIAVMEGLNVTRRWHIDHLLPLAEVVEVVATPTGEDLECSVARRIGERFPSVRGFGSSDCSCPSHLHYSGGVEIVQAVREAHGSASSSASSSSG</sequence>
<dbReference type="Pfam" id="PF01986">
    <property type="entry name" value="DUF123"/>
    <property type="match status" value="1"/>
</dbReference>
<dbReference type="EMBL" id="JARFPK010000007">
    <property type="protein sequence ID" value="MDF0590047.1"/>
    <property type="molecule type" value="Genomic_DNA"/>
</dbReference>
<name>A0ABT5X5S8_9EURY</name>